<sequence length="526" mass="59101">MAFFFNNPQRRVLPQSGETKQPPTPGPPIVDEYHERYERETARAKSKPLVQFKSQAKRERARLEHQLSEERFGRRQTLPWDNGSDLRANSENNVRSRWVEQGIWGDEWGPAWPKDSHPMTTKWTHRGDGPFFGPYNPTTTKTFPGARWGHEESDPEPEPEPEQPRAPGSWIWGANTSQPKRPTSPQPIGYIQTTLGPLPQYPIPKPTVRKPEASRPYHQFLYQISKERDWIKDEIDYKTPGSVVDLDAIAHQSVKNNWIEDGIWDPKWDELPGMTWIHEEPEEEEVVEAPTAFDHAGGRRPDAAADDRHQSHGPRYPNLFAPAPIPEATNGHADDSPAPAAGGTETSNAKRQTGGRKRGVLGRQPAITDIAQPKEAPRRSLRIASVAAASRKPKRSRNYNAIEDKQPLKRLRYNSHDSGLFSHKASDTANTTPNIGLHDSRTVATRNVGEVRTLAGNKKAVMTSGGTGWMRITAVSNPCRRSARIAEREKQLRVAAELQKPRSPPTKTAKRGRPTRGGQLGRSRPK</sequence>
<evidence type="ECO:0000313" key="2">
    <source>
        <dbReference type="EMBL" id="KAF1951825.1"/>
    </source>
</evidence>
<name>A0A6A5TG77_9PLEO</name>
<dbReference type="AlphaFoldDB" id="A0A6A5TG77"/>
<evidence type="ECO:0000313" key="3">
    <source>
        <dbReference type="Proteomes" id="UP000800035"/>
    </source>
</evidence>
<feature type="region of interest" description="Disordered" evidence="1">
    <location>
        <begin position="128"/>
        <end position="190"/>
    </location>
</feature>
<gene>
    <name evidence="2" type="ORF">CC80DRAFT_519077</name>
</gene>
<feature type="compositionally biased region" description="Basic and acidic residues" evidence="1">
    <location>
        <begin position="296"/>
        <end position="310"/>
    </location>
</feature>
<feature type="region of interest" description="Disordered" evidence="1">
    <location>
        <begin position="494"/>
        <end position="526"/>
    </location>
</feature>
<accession>A0A6A5TG77</accession>
<keyword evidence="3" id="KW-1185">Reference proteome</keyword>
<organism evidence="2 3">
    <name type="scientific">Byssothecium circinans</name>
    <dbReference type="NCBI Taxonomy" id="147558"/>
    <lineage>
        <taxon>Eukaryota</taxon>
        <taxon>Fungi</taxon>
        <taxon>Dikarya</taxon>
        <taxon>Ascomycota</taxon>
        <taxon>Pezizomycotina</taxon>
        <taxon>Dothideomycetes</taxon>
        <taxon>Pleosporomycetidae</taxon>
        <taxon>Pleosporales</taxon>
        <taxon>Massarineae</taxon>
        <taxon>Massarinaceae</taxon>
        <taxon>Byssothecium</taxon>
    </lineage>
</organism>
<feature type="compositionally biased region" description="Polar residues" evidence="1">
    <location>
        <begin position="174"/>
        <end position="183"/>
    </location>
</feature>
<feature type="region of interest" description="Disordered" evidence="1">
    <location>
        <begin position="1"/>
        <end position="70"/>
    </location>
</feature>
<feature type="compositionally biased region" description="Basic and acidic residues" evidence="1">
    <location>
        <begin position="31"/>
        <end position="43"/>
    </location>
</feature>
<proteinExistence type="predicted"/>
<feature type="compositionally biased region" description="Basic and acidic residues" evidence="1">
    <location>
        <begin position="56"/>
        <end position="70"/>
    </location>
</feature>
<reference evidence="2" key="1">
    <citation type="journal article" date="2020" name="Stud. Mycol.">
        <title>101 Dothideomycetes genomes: a test case for predicting lifestyles and emergence of pathogens.</title>
        <authorList>
            <person name="Haridas S."/>
            <person name="Albert R."/>
            <person name="Binder M."/>
            <person name="Bloem J."/>
            <person name="Labutti K."/>
            <person name="Salamov A."/>
            <person name="Andreopoulos B."/>
            <person name="Baker S."/>
            <person name="Barry K."/>
            <person name="Bills G."/>
            <person name="Bluhm B."/>
            <person name="Cannon C."/>
            <person name="Castanera R."/>
            <person name="Culley D."/>
            <person name="Daum C."/>
            <person name="Ezra D."/>
            <person name="Gonzalez J."/>
            <person name="Henrissat B."/>
            <person name="Kuo A."/>
            <person name="Liang C."/>
            <person name="Lipzen A."/>
            <person name="Lutzoni F."/>
            <person name="Magnuson J."/>
            <person name="Mondo S."/>
            <person name="Nolan M."/>
            <person name="Ohm R."/>
            <person name="Pangilinan J."/>
            <person name="Park H.-J."/>
            <person name="Ramirez L."/>
            <person name="Alfaro M."/>
            <person name="Sun H."/>
            <person name="Tritt A."/>
            <person name="Yoshinaga Y."/>
            <person name="Zwiers L.-H."/>
            <person name="Turgeon B."/>
            <person name="Goodwin S."/>
            <person name="Spatafora J."/>
            <person name="Crous P."/>
            <person name="Grigoriev I."/>
        </authorList>
    </citation>
    <scope>NUCLEOTIDE SEQUENCE</scope>
    <source>
        <strain evidence="2">CBS 675.92</strain>
    </source>
</reference>
<dbReference type="Proteomes" id="UP000800035">
    <property type="component" value="Unassembled WGS sequence"/>
</dbReference>
<dbReference type="OrthoDB" id="3946172at2759"/>
<evidence type="ECO:0000256" key="1">
    <source>
        <dbReference type="SAM" id="MobiDB-lite"/>
    </source>
</evidence>
<dbReference type="EMBL" id="ML977014">
    <property type="protein sequence ID" value="KAF1951825.1"/>
    <property type="molecule type" value="Genomic_DNA"/>
</dbReference>
<protein>
    <submittedName>
        <fullName evidence="2">Uncharacterized protein</fullName>
    </submittedName>
</protein>
<feature type="region of interest" description="Disordered" evidence="1">
    <location>
        <begin position="294"/>
        <end position="395"/>
    </location>
</feature>